<dbReference type="AlphaFoldDB" id="A0AAF3FLV6"/>
<sequence length="212" mass="23808">MFQKILLNLFIATTLAISIDDLEVIHNKTQALASEITTLMTTETDKNGIDSSKCSTDDCLKLQKTLNQLIPEQVALVRQAVYDYQPTSKQGTNFKKMIISWLQDIVKNCSTNSISACLSDTFTLNKHAYLPFLSHPNVMISYAQLIKANSDEKLMEIFSQLPWCLGDSFNVDCGVSYRKGLVWRVDAMCYVSKGNFSNCRDYMKQSSSGVAK</sequence>
<evidence type="ECO:0000313" key="2">
    <source>
        <dbReference type="Proteomes" id="UP000887575"/>
    </source>
</evidence>
<name>A0AAF3FLV6_9BILA</name>
<feature type="signal peptide" evidence="1">
    <location>
        <begin position="1"/>
        <end position="16"/>
    </location>
</feature>
<evidence type="ECO:0000313" key="3">
    <source>
        <dbReference type="WBParaSite" id="MBELARI_LOCUS7631"/>
    </source>
</evidence>
<dbReference type="Proteomes" id="UP000887575">
    <property type="component" value="Unassembled WGS sequence"/>
</dbReference>
<proteinExistence type="predicted"/>
<reference evidence="3" key="1">
    <citation type="submission" date="2024-02" db="UniProtKB">
        <authorList>
            <consortium name="WormBaseParasite"/>
        </authorList>
    </citation>
    <scope>IDENTIFICATION</scope>
</reference>
<keyword evidence="1" id="KW-0732">Signal</keyword>
<accession>A0AAF3FLV6</accession>
<organism evidence="2 3">
    <name type="scientific">Mesorhabditis belari</name>
    <dbReference type="NCBI Taxonomy" id="2138241"/>
    <lineage>
        <taxon>Eukaryota</taxon>
        <taxon>Metazoa</taxon>
        <taxon>Ecdysozoa</taxon>
        <taxon>Nematoda</taxon>
        <taxon>Chromadorea</taxon>
        <taxon>Rhabditida</taxon>
        <taxon>Rhabditina</taxon>
        <taxon>Rhabditomorpha</taxon>
        <taxon>Rhabditoidea</taxon>
        <taxon>Rhabditidae</taxon>
        <taxon>Mesorhabditinae</taxon>
        <taxon>Mesorhabditis</taxon>
    </lineage>
</organism>
<keyword evidence="2" id="KW-1185">Reference proteome</keyword>
<dbReference type="WBParaSite" id="MBELARI_LOCUS7631">
    <property type="protein sequence ID" value="MBELARI_LOCUS7631"/>
    <property type="gene ID" value="MBELARI_LOCUS7631"/>
</dbReference>
<feature type="chain" id="PRO_5042183931" evidence="1">
    <location>
        <begin position="17"/>
        <end position="212"/>
    </location>
</feature>
<protein>
    <submittedName>
        <fullName evidence="3">Uncharacterized protein</fullName>
    </submittedName>
</protein>
<evidence type="ECO:0000256" key="1">
    <source>
        <dbReference type="SAM" id="SignalP"/>
    </source>
</evidence>